<reference evidence="1 2" key="1">
    <citation type="submission" date="2016-10" db="EMBL/GenBank/DDBJ databases">
        <authorList>
            <person name="de Groot N.N."/>
        </authorList>
    </citation>
    <scope>NUCLEOTIDE SEQUENCE [LARGE SCALE GENOMIC DNA]</scope>
    <source>
        <strain evidence="1 2">743A</strain>
    </source>
</reference>
<proteinExistence type="predicted"/>
<keyword evidence="2" id="KW-1185">Reference proteome</keyword>
<gene>
    <name evidence="1" type="ORF">SAMN05661086_01397</name>
</gene>
<evidence type="ECO:0000313" key="1">
    <source>
        <dbReference type="EMBL" id="SFR73309.1"/>
    </source>
</evidence>
<accession>A0A1I6J301</accession>
<dbReference type="STRING" id="37658.SAMN05661086_01397"/>
<dbReference type="RefSeq" id="WP_092559967.1">
    <property type="nucleotide sequence ID" value="NZ_FOYZ01000004.1"/>
</dbReference>
<keyword evidence="1" id="KW-0966">Cell projection</keyword>
<evidence type="ECO:0000313" key="2">
    <source>
        <dbReference type="Proteomes" id="UP000199659"/>
    </source>
</evidence>
<name>A0A1I6J301_9FIRM</name>
<protein>
    <submittedName>
        <fullName evidence="1">Flagellar operon protein TIGR03826</fullName>
    </submittedName>
</protein>
<dbReference type="Proteomes" id="UP000199659">
    <property type="component" value="Unassembled WGS sequence"/>
</dbReference>
<sequence length="136" mass="15447">MEVRNCKMCGRLFNYMGGAPICPKCENALEEKYQEVKAYVYDNPNAGIQEVAEENDVTVNQIKKWIRDERLSFSDDSPIGIACEKCGAMIKTGRFCKDCKNKMASGLENLYAKPKIEGTLKKNTGVNHKMRFLDHE</sequence>
<dbReference type="AlphaFoldDB" id="A0A1I6J301"/>
<dbReference type="EMBL" id="FOYZ01000004">
    <property type="protein sequence ID" value="SFR73309.1"/>
    <property type="molecule type" value="Genomic_DNA"/>
</dbReference>
<organism evidence="1 2">
    <name type="scientific">Anaeromicropila populeti</name>
    <dbReference type="NCBI Taxonomy" id="37658"/>
    <lineage>
        <taxon>Bacteria</taxon>
        <taxon>Bacillati</taxon>
        <taxon>Bacillota</taxon>
        <taxon>Clostridia</taxon>
        <taxon>Lachnospirales</taxon>
        <taxon>Lachnospiraceae</taxon>
        <taxon>Anaeromicropila</taxon>
    </lineage>
</organism>
<keyword evidence="1" id="KW-0282">Flagellum</keyword>
<dbReference type="OrthoDB" id="1739831at2"/>
<keyword evidence="1" id="KW-0969">Cilium</keyword>